<keyword evidence="8" id="KW-1185">Reference proteome</keyword>
<evidence type="ECO:0000256" key="5">
    <source>
        <dbReference type="SAM" id="MobiDB-lite"/>
    </source>
</evidence>
<dbReference type="InterPro" id="IPR003653">
    <property type="entry name" value="Peptidase_C48_C"/>
</dbReference>
<evidence type="ECO:0000313" key="8">
    <source>
        <dbReference type="Proteomes" id="UP001374535"/>
    </source>
</evidence>
<dbReference type="GO" id="GO:0005634">
    <property type="term" value="C:nucleus"/>
    <property type="evidence" value="ECO:0007669"/>
    <property type="project" value="TreeGrafter"/>
</dbReference>
<accession>A0AAQ3P8R5</accession>
<evidence type="ECO:0000259" key="6">
    <source>
        <dbReference type="PROSITE" id="PS50600"/>
    </source>
</evidence>
<dbReference type="GO" id="GO:0016929">
    <property type="term" value="F:deSUMOylase activity"/>
    <property type="evidence" value="ECO:0007669"/>
    <property type="project" value="TreeGrafter"/>
</dbReference>
<dbReference type="PROSITE" id="PS50600">
    <property type="entry name" value="ULP_PROTEASE"/>
    <property type="match status" value="1"/>
</dbReference>
<comment type="similarity">
    <text evidence="1">Belongs to the peptidase C48 family.</text>
</comment>
<keyword evidence="2" id="KW-0645">Protease</keyword>
<dbReference type="SUPFAM" id="SSF54001">
    <property type="entry name" value="Cysteine proteinases"/>
    <property type="match status" value="1"/>
</dbReference>
<dbReference type="GO" id="GO:0016926">
    <property type="term" value="P:protein desumoylation"/>
    <property type="evidence" value="ECO:0007669"/>
    <property type="project" value="TreeGrafter"/>
</dbReference>
<feature type="region of interest" description="Disordered" evidence="5">
    <location>
        <begin position="1083"/>
        <end position="1115"/>
    </location>
</feature>
<evidence type="ECO:0000256" key="3">
    <source>
        <dbReference type="ARBA" id="ARBA00022801"/>
    </source>
</evidence>
<dbReference type="InterPro" id="IPR038765">
    <property type="entry name" value="Papain-like_cys_pep_sf"/>
</dbReference>
<dbReference type="EMBL" id="CP144700">
    <property type="protein sequence ID" value="WVZ23399.1"/>
    <property type="molecule type" value="Genomic_DNA"/>
</dbReference>
<evidence type="ECO:0000256" key="4">
    <source>
        <dbReference type="ARBA" id="ARBA00022807"/>
    </source>
</evidence>
<protein>
    <recommendedName>
        <fullName evidence="6">Ubiquitin-like protease family profile domain-containing protein</fullName>
    </recommendedName>
</protein>
<dbReference type="PANTHER" id="PTHR12606:SF136">
    <property type="entry name" value="ULP1 PROTEASE FAMILY PROTEIN"/>
    <property type="match status" value="1"/>
</dbReference>
<name>A0AAQ3P8R5_VIGMU</name>
<dbReference type="Gene3D" id="3.40.395.10">
    <property type="entry name" value="Adenoviral Proteinase, Chain A"/>
    <property type="match status" value="1"/>
</dbReference>
<reference evidence="7 8" key="1">
    <citation type="journal article" date="2023" name="Life. Sci Alliance">
        <title>Evolutionary insights into 3D genome organization and epigenetic landscape of Vigna mungo.</title>
        <authorList>
            <person name="Junaid A."/>
            <person name="Singh B."/>
            <person name="Bhatia S."/>
        </authorList>
    </citation>
    <scope>NUCLEOTIDE SEQUENCE [LARGE SCALE GENOMIC DNA]</scope>
    <source>
        <strain evidence="7">Urdbean</strain>
    </source>
</reference>
<proteinExistence type="inferred from homology"/>
<organism evidence="7 8">
    <name type="scientific">Vigna mungo</name>
    <name type="common">Black gram</name>
    <name type="synonym">Phaseolus mungo</name>
    <dbReference type="NCBI Taxonomy" id="3915"/>
    <lineage>
        <taxon>Eukaryota</taxon>
        <taxon>Viridiplantae</taxon>
        <taxon>Streptophyta</taxon>
        <taxon>Embryophyta</taxon>
        <taxon>Tracheophyta</taxon>
        <taxon>Spermatophyta</taxon>
        <taxon>Magnoliopsida</taxon>
        <taxon>eudicotyledons</taxon>
        <taxon>Gunneridae</taxon>
        <taxon>Pentapetalae</taxon>
        <taxon>rosids</taxon>
        <taxon>fabids</taxon>
        <taxon>Fabales</taxon>
        <taxon>Fabaceae</taxon>
        <taxon>Papilionoideae</taxon>
        <taxon>50 kb inversion clade</taxon>
        <taxon>NPAAA clade</taxon>
        <taxon>indigoferoid/millettioid clade</taxon>
        <taxon>Phaseoleae</taxon>
        <taxon>Vigna</taxon>
    </lineage>
</organism>
<keyword evidence="3" id="KW-0378">Hydrolase</keyword>
<evidence type="ECO:0000313" key="7">
    <source>
        <dbReference type="EMBL" id="WVZ23399.1"/>
    </source>
</evidence>
<dbReference type="Proteomes" id="UP001374535">
    <property type="component" value="Chromosome 1"/>
</dbReference>
<sequence length="1506" mass="169026">MKCSEEWHVLGHERIVEMICSETIIGGLKLFQLQKIEVEAASSSTVSGFGLGFYVFESWALKGLEEVCKGAGIVISSAKCRSRSAGWMTYDCVYECCVMNIVVVRGMFPWFEGLGFVGRVEICPITMCNRLQEACKRLPWKKLVFVLKVVCCSLFVHELLKLVVLTLLGALKVFVIVIAGKFQESHYLTPKWNRPKAKYWQVRTWMDTSHIVHMNSLLKSRHVSRIHETPFKCCLGIVEPIQLNLKLLKQLVRRWVPQHQSFRVRQQLVSFDVVDVVMTLGLGVGGLEISFDESIVGKVGELLNSSETKAKELVNMFDNIVGNDDLDVDVVCRLCNKKLLTGKIADSVSISGSDVVLQVWVYERLGLHSDPSCRVFPRLMRFRSLSYGTEEIDLLFRQGEVHFEWYIRSVERQDPIIRRAFNMDALARTAEEPEKGDNSCQPPLRKNNQKIKSFKDEIVGIRKALIERRKRKRFYQNISVDEAGVDVVGEGNEGGLEEATIDDTIADGAGVDEGVVVEKAFAETAGHEQETTTTPVDEGVADEAAFGETAAHEEETTVAPVDEGVVDEVAFGETAAHEEETTVAPVDEDGATAAAVDGCAASEAVVDGSAASEAAVDGSAATAAPVDEAAAPAAPVDEAAAPAAAVDEARAIEEPVHEADEDVVDELPPRDSLAFVDIGGDDDDADQLISVVQPLVVEPLSTIPADLIARVDLDKLYQCVTRKDIAVSYVCEIMGQLLTTRDCSSLGPRECVDNMVIIFAATMFMYFEKRSTGVIKRMIFSPMFGTHLLTDNKRRVAKRQVWQLIDYQAYFRQDLVRLHDLLSADWVFIPVVTKNHWWCYALRPCTMQFFVIDSLDKGISGRGSIDRSIVRFTVEVQLSLMKLLAKNIQRFWGMLSNSFEDSKIPFNVEQAKIPVQPNTFDCGLIMMKVMEIWDGEDKYDGKSMPDYSNEELAAFRRKYICDWILNGENIRILGVLQHYGLVLPGFLNAAPNWVLGTKMDAITGAASLPQANRLCNRLLRPCKRLPGEYMDYVLNVGRLQVKLCSSSAVSFPQQNRYCNRLLRPCKRLPGIWVYKEPVRNVEDVEDNEEADEGDDEAEKTEECPNPQQSSSATFIDPTSVSSAQDLVQIGFQVLVRDYIVPVIAYQDLGAIKPGLVSNAQDLVQQGLIVLVSDYRVPVIAYRSMRQPPMPIRTKQVRIEWNSSLYKTWEQLIQLGFLVLVSDYRVPVIAYRSMTQPPMSIRTKQVLIEWNSSLHKTWEQFSQPVTTWISRAGKRLQGPCNRLPFHVTSNSINVVQQDPTPHAHQDQTNLGAIQSACVSSVKDLVQLGFLVLVSDYRVPVIAYRSMRQPPMPIRTKQVQIEWNSSLHKTWEQFIQLGFLVLVNDYRVPVIAYRSMTQPLMPIRIKQVRIEWNSSLHKTWEQFSQPVTTWISRAGKRLQGPCNRLPFHVTSNSINVVQQDPTPHAHQDQTNLGAIQSSSVSNGQDLVQISFFVLVSDYRVPVIAYRCM</sequence>
<feature type="compositionally biased region" description="Acidic residues" evidence="5">
    <location>
        <begin position="1083"/>
        <end position="1099"/>
    </location>
</feature>
<feature type="compositionally biased region" description="Polar residues" evidence="5">
    <location>
        <begin position="1105"/>
        <end position="1115"/>
    </location>
</feature>
<evidence type="ECO:0000256" key="1">
    <source>
        <dbReference type="ARBA" id="ARBA00005234"/>
    </source>
</evidence>
<evidence type="ECO:0000256" key="2">
    <source>
        <dbReference type="ARBA" id="ARBA00022670"/>
    </source>
</evidence>
<feature type="domain" description="Ubiquitin-like protease family profile" evidence="6">
    <location>
        <begin position="736"/>
        <end position="933"/>
    </location>
</feature>
<dbReference type="PANTHER" id="PTHR12606">
    <property type="entry name" value="SENTRIN/SUMO-SPECIFIC PROTEASE"/>
    <property type="match status" value="1"/>
</dbReference>
<dbReference type="GO" id="GO:0006508">
    <property type="term" value="P:proteolysis"/>
    <property type="evidence" value="ECO:0007669"/>
    <property type="project" value="UniProtKB-KW"/>
</dbReference>
<dbReference type="Pfam" id="PF02902">
    <property type="entry name" value="Peptidase_C48"/>
    <property type="match status" value="1"/>
</dbReference>
<gene>
    <name evidence="7" type="ORF">V8G54_001943</name>
</gene>
<keyword evidence="4" id="KW-0788">Thiol protease</keyword>